<evidence type="ECO:0000256" key="2">
    <source>
        <dbReference type="ARBA" id="ARBA00007928"/>
    </source>
</evidence>
<keyword evidence="5 7" id="KW-1133">Transmembrane helix</keyword>
<dbReference type="PANTHER" id="PTHR30086">
    <property type="entry name" value="ARGININE EXPORTER PROTEIN ARGO"/>
    <property type="match status" value="1"/>
</dbReference>
<evidence type="ECO:0000256" key="3">
    <source>
        <dbReference type="ARBA" id="ARBA00022475"/>
    </source>
</evidence>
<reference evidence="8 9" key="1">
    <citation type="submission" date="2019-09" db="EMBL/GenBank/DDBJ databases">
        <title>Hybrid Assembly of the complete Genome of the Deep-Sea Bacterium Moritella marina from long Nanopore and Illumina reads.</title>
        <authorList>
            <person name="Magin S."/>
            <person name="Georgoulis A."/>
            <person name="Papadimitriou K."/>
            <person name="Iliakis G."/>
            <person name="Vorgias C.E."/>
        </authorList>
    </citation>
    <scope>NUCLEOTIDE SEQUENCE [LARGE SCALE GENOMIC DNA]</scope>
    <source>
        <strain evidence="8 9">MP-1</strain>
    </source>
</reference>
<evidence type="ECO:0000313" key="8">
    <source>
        <dbReference type="EMBL" id="QFI39823.1"/>
    </source>
</evidence>
<dbReference type="PANTHER" id="PTHR30086:SF14">
    <property type="entry name" value="HOMOSERINE_HOMOSERINE LACTONE EFFLUX PROTEIN"/>
    <property type="match status" value="1"/>
</dbReference>
<keyword evidence="9" id="KW-1185">Reference proteome</keyword>
<dbReference type="RefSeq" id="WP_019442579.1">
    <property type="nucleotide sequence ID" value="NZ_ALOE01000033.1"/>
</dbReference>
<evidence type="ECO:0000256" key="1">
    <source>
        <dbReference type="ARBA" id="ARBA00004651"/>
    </source>
</evidence>
<protein>
    <submittedName>
        <fullName evidence="8">LysE family translocator</fullName>
    </submittedName>
</protein>
<evidence type="ECO:0000256" key="5">
    <source>
        <dbReference type="ARBA" id="ARBA00022989"/>
    </source>
</evidence>
<organism evidence="8 9">
    <name type="scientific">Moritella marina ATCC 15381</name>
    <dbReference type="NCBI Taxonomy" id="1202962"/>
    <lineage>
        <taxon>Bacteria</taxon>
        <taxon>Pseudomonadati</taxon>
        <taxon>Pseudomonadota</taxon>
        <taxon>Gammaproteobacteria</taxon>
        <taxon>Alteromonadales</taxon>
        <taxon>Moritellaceae</taxon>
        <taxon>Moritella</taxon>
    </lineage>
</organism>
<dbReference type="AlphaFoldDB" id="A0A5J6WNS8"/>
<name>A0A5J6WNS8_MORMI</name>
<dbReference type="InterPro" id="IPR001123">
    <property type="entry name" value="LeuE-type"/>
</dbReference>
<dbReference type="Proteomes" id="UP000327424">
    <property type="component" value="Chromosome"/>
</dbReference>
<sequence>MTLDTWLLFVSTIFVVILIPGPLSIYMITNSIAYGIKQTAPAFAGGVLASSLYLIASATGLGALIIASESLFSVLKTLGALYLVYLGFTTWRNASRGGSITLTEEAQKPNNKAMFSKAFLLGASNPKDILFFIAFLPQFLNPQADLFQQLVVIVSTWIVVDLICKLLYGSTSHAIKPVLTSARNKIRFDKTVGGIFVAAGASAALIK</sequence>
<keyword evidence="4 7" id="KW-0812">Transmembrane</keyword>
<dbReference type="GO" id="GO:0005886">
    <property type="term" value="C:plasma membrane"/>
    <property type="evidence" value="ECO:0007669"/>
    <property type="project" value="UniProtKB-SubCell"/>
</dbReference>
<dbReference type="OrthoDB" id="9804822at2"/>
<feature type="transmembrane region" description="Helical" evidence="7">
    <location>
        <begin position="71"/>
        <end position="88"/>
    </location>
</feature>
<feature type="transmembrane region" description="Helical" evidence="7">
    <location>
        <begin position="146"/>
        <end position="168"/>
    </location>
</feature>
<evidence type="ECO:0000256" key="7">
    <source>
        <dbReference type="SAM" id="Phobius"/>
    </source>
</evidence>
<dbReference type="EMBL" id="CP044399">
    <property type="protein sequence ID" value="QFI39823.1"/>
    <property type="molecule type" value="Genomic_DNA"/>
</dbReference>
<proteinExistence type="inferred from homology"/>
<evidence type="ECO:0000313" key="9">
    <source>
        <dbReference type="Proteomes" id="UP000327424"/>
    </source>
</evidence>
<feature type="transmembrane region" description="Helical" evidence="7">
    <location>
        <begin position="6"/>
        <end position="28"/>
    </location>
</feature>
<keyword evidence="3" id="KW-1003">Cell membrane</keyword>
<dbReference type="KEGG" id="mmaa:FR932_19380"/>
<keyword evidence="6 7" id="KW-0472">Membrane</keyword>
<evidence type="ECO:0000256" key="6">
    <source>
        <dbReference type="ARBA" id="ARBA00023136"/>
    </source>
</evidence>
<gene>
    <name evidence="8" type="ORF">FR932_19380</name>
</gene>
<dbReference type="Pfam" id="PF01810">
    <property type="entry name" value="LysE"/>
    <property type="match status" value="1"/>
</dbReference>
<accession>A0A5J6WNS8</accession>
<feature type="transmembrane region" description="Helical" evidence="7">
    <location>
        <begin position="40"/>
        <end position="65"/>
    </location>
</feature>
<evidence type="ECO:0000256" key="4">
    <source>
        <dbReference type="ARBA" id="ARBA00022692"/>
    </source>
</evidence>
<comment type="subcellular location">
    <subcellularLocation>
        <location evidence="1">Cell membrane</location>
        <topology evidence="1">Multi-pass membrane protein</topology>
    </subcellularLocation>
</comment>
<comment type="similarity">
    <text evidence="2">Belongs to the Rht family.</text>
</comment>
<dbReference type="GO" id="GO:0042970">
    <property type="term" value="F:homoserine transmembrane transporter activity"/>
    <property type="evidence" value="ECO:0007669"/>
    <property type="project" value="TreeGrafter"/>
</dbReference>
<dbReference type="PIRSF" id="PIRSF006324">
    <property type="entry name" value="LeuE"/>
    <property type="match status" value="1"/>
</dbReference>